<sequence length="213" mass="23337">MQLDSRIKGWTPFLAGNAHPACSYITLQDRMSSSRSGGTYGEVDLPSECDTENLDRCCKGQDLDVKDDVWAAAVARLGLVEDPIIWGFVQTEPTEEDVWANVVARMKLVDEPVAWGYVQPGPNQSAHILEDTMTAYEPSAHMHEFTGARGRWMQVASALCRPVAPDADCGWRQLCVDLQHPALIAGGVDSMTEHDRSLQCSVTERDRACSGAA</sequence>
<comment type="caution">
    <text evidence="1">The sequence shown here is derived from an EMBL/GenBank/DDBJ whole genome shotgun (WGS) entry which is preliminary data.</text>
</comment>
<evidence type="ECO:0000313" key="1">
    <source>
        <dbReference type="EMBL" id="KAK8596523.1"/>
    </source>
</evidence>
<dbReference type="Proteomes" id="UP001472677">
    <property type="component" value="Unassembled WGS sequence"/>
</dbReference>
<name>A0ABR2G7Z3_9ROSI</name>
<organism evidence="1 2">
    <name type="scientific">Hibiscus sabdariffa</name>
    <name type="common">roselle</name>
    <dbReference type="NCBI Taxonomy" id="183260"/>
    <lineage>
        <taxon>Eukaryota</taxon>
        <taxon>Viridiplantae</taxon>
        <taxon>Streptophyta</taxon>
        <taxon>Embryophyta</taxon>
        <taxon>Tracheophyta</taxon>
        <taxon>Spermatophyta</taxon>
        <taxon>Magnoliopsida</taxon>
        <taxon>eudicotyledons</taxon>
        <taxon>Gunneridae</taxon>
        <taxon>Pentapetalae</taxon>
        <taxon>rosids</taxon>
        <taxon>malvids</taxon>
        <taxon>Malvales</taxon>
        <taxon>Malvaceae</taxon>
        <taxon>Malvoideae</taxon>
        <taxon>Hibiscus</taxon>
    </lineage>
</organism>
<gene>
    <name evidence="1" type="ORF">V6N12_065009</name>
</gene>
<keyword evidence="2" id="KW-1185">Reference proteome</keyword>
<evidence type="ECO:0000313" key="2">
    <source>
        <dbReference type="Proteomes" id="UP001472677"/>
    </source>
</evidence>
<protein>
    <submittedName>
        <fullName evidence="1">Uncharacterized protein</fullName>
    </submittedName>
</protein>
<reference evidence="1 2" key="1">
    <citation type="journal article" date="2024" name="G3 (Bethesda)">
        <title>Genome assembly of Hibiscus sabdariffa L. provides insights into metabolisms of medicinal natural products.</title>
        <authorList>
            <person name="Kim T."/>
        </authorList>
    </citation>
    <scope>NUCLEOTIDE SEQUENCE [LARGE SCALE GENOMIC DNA]</scope>
    <source>
        <strain evidence="1">TK-2024</strain>
        <tissue evidence="1">Old leaves</tissue>
    </source>
</reference>
<dbReference type="EMBL" id="JBBPBM010000002">
    <property type="protein sequence ID" value="KAK8596523.1"/>
    <property type="molecule type" value="Genomic_DNA"/>
</dbReference>
<proteinExistence type="predicted"/>
<accession>A0ABR2G7Z3</accession>